<comment type="caution">
    <text evidence="18">The sequence shown here is derived from an EMBL/GenBank/DDBJ whole genome shotgun (WGS) entry which is preliminary data.</text>
</comment>
<dbReference type="EC" id="1.2.1.11" evidence="6 15"/>
<evidence type="ECO:0000256" key="13">
    <source>
        <dbReference type="ARBA" id="ARBA00023167"/>
    </source>
</evidence>
<dbReference type="PIRSF" id="PIRSF000148">
    <property type="entry name" value="ASA_dh"/>
    <property type="match status" value="1"/>
</dbReference>
<evidence type="ECO:0000256" key="11">
    <source>
        <dbReference type="ARBA" id="ARBA00023002"/>
    </source>
</evidence>
<feature type="binding site" evidence="15">
    <location>
        <begin position="40"/>
        <end position="41"/>
    </location>
    <ligand>
        <name>NADP(+)</name>
        <dbReference type="ChEBI" id="CHEBI:58349"/>
    </ligand>
</feature>
<keyword evidence="8 15" id="KW-0791">Threonine biosynthesis</keyword>
<dbReference type="SUPFAM" id="SSF55347">
    <property type="entry name" value="Glyceraldehyde-3-phosphate dehydrogenase-like, C-terminal domain"/>
    <property type="match status" value="1"/>
</dbReference>
<comment type="subunit">
    <text evidence="5 15">Homodimer.</text>
</comment>
<dbReference type="GO" id="GO:0019877">
    <property type="term" value="P:diaminopimelate biosynthetic process"/>
    <property type="evidence" value="ECO:0007669"/>
    <property type="project" value="UniProtKB-UniRule"/>
</dbReference>
<keyword evidence="11 15" id="KW-0560">Oxidoreductase</keyword>
<evidence type="ECO:0000256" key="12">
    <source>
        <dbReference type="ARBA" id="ARBA00023154"/>
    </source>
</evidence>
<evidence type="ECO:0000259" key="17">
    <source>
        <dbReference type="SMART" id="SM00859"/>
    </source>
</evidence>
<feature type="active site" description="Acyl-thioester intermediate" evidence="15 16">
    <location>
        <position position="128"/>
    </location>
</feature>
<feature type="binding site" evidence="15">
    <location>
        <position position="99"/>
    </location>
    <ligand>
        <name>phosphate</name>
        <dbReference type="ChEBI" id="CHEBI:43474"/>
    </ligand>
</feature>
<dbReference type="InterPro" id="IPR012280">
    <property type="entry name" value="Semialdhyde_DH_dimer_dom"/>
</dbReference>
<comment type="catalytic activity">
    <reaction evidence="14 15">
        <text>L-aspartate 4-semialdehyde + phosphate + NADP(+) = 4-phospho-L-aspartate + NADPH + H(+)</text>
        <dbReference type="Rhea" id="RHEA:24284"/>
        <dbReference type="ChEBI" id="CHEBI:15378"/>
        <dbReference type="ChEBI" id="CHEBI:43474"/>
        <dbReference type="ChEBI" id="CHEBI:57535"/>
        <dbReference type="ChEBI" id="CHEBI:57783"/>
        <dbReference type="ChEBI" id="CHEBI:58349"/>
        <dbReference type="ChEBI" id="CHEBI:537519"/>
        <dbReference type="EC" id="1.2.1.11"/>
    </reaction>
</comment>
<dbReference type="Gene3D" id="3.40.50.720">
    <property type="entry name" value="NAD(P)-binding Rossmann-like Domain"/>
    <property type="match status" value="1"/>
</dbReference>
<reference evidence="18" key="2">
    <citation type="journal article" date="2021" name="PeerJ">
        <title>Extensive microbial diversity within the chicken gut microbiome revealed by metagenomics and culture.</title>
        <authorList>
            <person name="Gilroy R."/>
            <person name="Ravi A."/>
            <person name="Getino M."/>
            <person name="Pursley I."/>
            <person name="Horton D.L."/>
            <person name="Alikhan N.F."/>
            <person name="Baker D."/>
            <person name="Gharbi K."/>
            <person name="Hall N."/>
            <person name="Watson M."/>
            <person name="Adriaenssens E.M."/>
            <person name="Foster-Nyarko E."/>
            <person name="Jarju S."/>
            <person name="Secka A."/>
            <person name="Antonio M."/>
            <person name="Oren A."/>
            <person name="Chaudhuri R.R."/>
            <person name="La Ragione R."/>
            <person name="Hildebrand F."/>
            <person name="Pallen M.J."/>
        </authorList>
    </citation>
    <scope>NUCLEOTIDE SEQUENCE</scope>
    <source>
        <strain evidence="18">2830</strain>
    </source>
</reference>
<evidence type="ECO:0000256" key="15">
    <source>
        <dbReference type="HAMAP-Rule" id="MF_02121"/>
    </source>
</evidence>
<organism evidence="18 19">
    <name type="scientific">Candidatus Avidehalobacter gallistercoris</name>
    <dbReference type="NCBI Taxonomy" id="2840694"/>
    <lineage>
        <taxon>Bacteria</taxon>
        <taxon>Bacillati</taxon>
        <taxon>Bacillota</taxon>
        <taxon>Clostridia</taxon>
        <taxon>Eubacteriales</taxon>
        <taxon>Peptococcaceae</taxon>
        <taxon>Peptococcaceae incertae sedis</taxon>
        <taxon>Candidatus Avidehalobacter</taxon>
    </lineage>
</organism>
<dbReference type="PANTHER" id="PTHR46278">
    <property type="entry name" value="DEHYDROGENASE, PUTATIVE-RELATED"/>
    <property type="match status" value="1"/>
</dbReference>
<dbReference type="GO" id="GO:0009088">
    <property type="term" value="P:threonine biosynthetic process"/>
    <property type="evidence" value="ECO:0007669"/>
    <property type="project" value="UniProtKB-UniRule"/>
</dbReference>
<evidence type="ECO:0000256" key="5">
    <source>
        <dbReference type="ARBA" id="ARBA00011738"/>
    </source>
</evidence>
<dbReference type="SUPFAM" id="SSF51735">
    <property type="entry name" value="NAD(P)-binding Rossmann-fold domains"/>
    <property type="match status" value="1"/>
</dbReference>
<comment type="pathway">
    <text evidence="3 15">Amino-acid biosynthesis; L-threonine biosynthesis; L-threonine from L-aspartate: step 2/5.</text>
</comment>
<sequence length="340" mass="37263">MKKYNVAIVGATGAVGHELLKVLAERDFPVGNLLLLASARSEGKKMIWQGREYTVHEATPEVFEDVDLVLFAGGSISKTLAPEAVKRGAVCIDNSSTFRYDSAVPLVVPEVNPEDVRWHKGIIANPNCSTIQMVVALKPLYDAFGIKRVVVATYQAVSGAGKEGLTELEQQIKQLAAGKETFPETFPYQIACNVIPHIDIFLDNDYTKEEMKMTWETQKMLHDENILLSATAVRVPVFRSHAEAVHIETERPVTAAEAREVLAKAPGVIIQDDPAAKLYPMPLMSSDTDEVYVGRIRKDIAVENGISLFVVADQIRKGAATNAVQIAQLLATEDLIKPVQ</sequence>
<evidence type="ECO:0000256" key="3">
    <source>
        <dbReference type="ARBA" id="ARBA00005097"/>
    </source>
</evidence>
<dbReference type="Pfam" id="PF01118">
    <property type="entry name" value="Semialdhyde_dh"/>
    <property type="match status" value="1"/>
</dbReference>
<dbReference type="NCBIfam" id="NF011456">
    <property type="entry name" value="PRK14874.1"/>
    <property type="match status" value="1"/>
</dbReference>
<proteinExistence type="inferred from homology"/>
<evidence type="ECO:0000313" key="18">
    <source>
        <dbReference type="EMBL" id="HIU10443.1"/>
    </source>
</evidence>
<keyword evidence="9 15" id="KW-0521">NADP</keyword>
<evidence type="ECO:0000256" key="16">
    <source>
        <dbReference type="PIRSR" id="PIRSR000148-1"/>
    </source>
</evidence>
<evidence type="ECO:0000256" key="14">
    <source>
        <dbReference type="ARBA" id="ARBA00047891"/>
    </source>
</evidence>
<keyword evidence="10 15" id="KW-0220">Diaminopimelate biosynthesis</keyword>
<evidence type="ECO:0000313" key="19">
    <source>
        <dbReference type="Proteomes" id="UP000824124"/>
    </source>
</evidence>
<dbReference type="HAMAP" id="MF_02121">
    <property type="entry name" value="ASADH"/>
    <property type="match status" value="1"/>
</dbReference>
<dbReference type="EMBL" id="DVMH01000021">
    <property type="protein sequence ID" value="HIU10443.1"/>
    <property type="molecule type" value="Genomic_DNA"/>
</dbReference>
<dbReference type="GO" id="GO:0046983">
    <property type="term" value="F:protein dimerization activity"/>
    <property type="evidence" value="ECO:0007669"/>
    <property type="project" value="InterPro"/>
</dbReference>
<gene>
    <name evidence="15" type="primary">asd</name>
    <name evidence="18" type="ORF">IAB00_04245</name>
</gene>
<dbReference type="GO" id="GO:0009097">
    <property type="term" value="P:isoleucine biosynthetic process"/>
    <property type="evidence" value="ECO:0007669"/>
    <property type="project" value="UniProtKB-UniRule"/>
</dbReference>
<evidence type="ECO:0000256" key="4">
    <source>
        <dbReference type="ARBA" id="ARBA00010584"/>
    </source>
</evidence>
<evidence type="ECO:0000256" key="7">
    <source>
        <dbReference type="ARBA" id="ARBA00022605"/>
    </source>
</evidence>
<feature type="binding site" evidence="15">
    <location>
        <begin position="12"/>
        <end position="15"/>
    </location>
    <ligand>
        <name>NADP(+)</name>
        <dbReference type="ChEBI" id="CHEBI:58349"/>
    </ligand>
</feature>
<protein>
    <recommendedName>
        <fullName evidence="6 15">Aspartate-semialdehyde dehydrogenase</fullName>
        <shortName evidence="15">ASA dehydrogenase</shortName>
        <shortName evidence="15">ASADH</shortName>
        <ecNumber evidence="6 15">1.2.1.11</ecNumber>
    </recommendedName>
    <alternativeName>
        <fullName evidence="15">Aspartate-beta-semialdehyde dehydrogenase</fullName>
    </alternativeName>
</protein>
<dbReference type="InterPro" id="IPR012080">
    <property type="entry name" value="Asp_semialdehyde_DH"/>
</dbReference>
<dbReference type="GO" id="GO:0051287">
    <property type="term" value="F:NAD binding"/>
    <property type="evidence" value="ECO:0007669"/>
    <property type="project" value="InterPro"/>
</dbReference>
<accession>A0A9D1HM57</accession>
<dbReference type="CDD" id="cd02316">
    <property type="entry name" value="VcASADH2_like_N"/>
    <property type="match status" value="1"/>
</dbReference>
<evidence type="ECO:0000256" key="8">
    <source>
        <dbReference type="ARBA" id="ARBA00022697"/>
    </source>
</evidence>
<dbReference type="SMART" id="SM00859">
    <property type="entry name" value="Semialdhyde_dh"/>
    <property type="match status" value="1"/>
</dbReference>
<comment type="similarity">
    <text evidence="4 15">Belongs to the aspartate-semialdehyde dehydrogenase family.</text>
</comment>
<dbReference type="AlphaFoldDB" id="A0A9D1HM57"/>
<feature type="binding site" evidence="15">
    <location>
        <position position="234"/>
    </location>
    <ligand>
        <name>substrate</name>
    </ligand>
</feature>
<dbReference type="GO" id="GO:0071266">
    <property type="term" value="P:'de novo' L-methionine biosynthetic process"/>
    <property type="evidence" value="ECO:0007669"/>
    <property type="project" value="UniProtKB-UniRule"/>
</dbReference>
<comment type="pathway">
    <text evidence="2 15">Amino-acid biosynthesis; L-lysine biosynthesis via DAP pathway; (S)-tetrahydrodipicolinate from L-aspartate: step 2/4.</text>
</comment>
<dbReference type="InterPro" id="IPR005986">
    <property type="entry name" value="Asp_semialdehyde_DH_beta"/>
</dbReference>
<evidence type="ECO:0000256" key="1">
    <source>
        <dbReference type="ARBA" id="ARBA00005021"/>
    </source>
</evidence>
<dbReference type="CDD" id="cd18131">
    <property type="entry name" value="ASADH_C_bac_euk_like"/>
    <property type="match status" value="1"/>
</dbReference>
<feature type="domain" description="Semialdehyde dehydrogenase NAD-binding" evidence="17">
    <location>
        <begin position="5"/>
        <end position="119"/>
    </location>
</feature>
<evidence type="ECO:0000256" key="10">
    <source>
        <dbReference type="ARBA" id="ARBA00022915"/>
    </source>
</evidence>
<feature type="binding site" evidence="15">
    <location>
        <position position="314"/>
    </location>
    <ligand>
        <name>NADP(+)</name>
        <dbReference type="ChEBI" id="CHEBI:58349"/>
    </ligand>
</feature>
<feature type="binding site" evidence="15">
    <location>
        <begin position="158"/>
        <end position="159"/>
    </location>
    <ligand>
        <name>NADP(+)</name>
        <dbReference type="ChEBI" id="CHEBI:58349"/>
    </ligand>
</feature>
<dbReference type="GO" id="GO:0009089">
    <property type="term" value="P:lysine biosynthetic process via diaminopimelate"/>
    <property type="evidence" value="ECO:0007669"/>
    <property type="project" value="UniProtKB-UniRule"/>
</dbReference>
<dbReference type="GO" id="GO:0004073">
    <property type="term" value="F:aspartate-semialdehyde dehydrogenase activity"/>
    <property type="evidence" value="ECO:0007669"/>
    <property type="project" value="UniProtKB-UniRule"/>
</dbReference>
<dbReference type="InterPro" id="IPR036291">
    <property type="entry name" value="NAD(P)-bd_dom_sf"/>
</dbReference>
<reference evidence="18" key="1">
    <citation type="submission" date="2020-10" db="EMBL/GenBank/DDBJ databases">
        <authorList>
            <person name="Gilroy R."/>
        </authorList>
    </citation>
    <scope>NUCLEOTIDE SEQUENCE</scope>
    <source>
        <strain evidence="18">2830</strain>
    </source>
</reference>
<name>A0A9D1HM57_9FIRM</name>
<dbReference type="PANTHER" id="PTHR46278:SF2">
    <property type="entry name" value="ASPARTATE-SEMIALDEHYDE DEHYDROGENASE"/>
    <property type="match status" value="1"/>
</dbReference>
<feature type="active site" description="Proton acceptor" evidence="15 16">
    <location>
        <position position="241"/>
    </location>
</feature>
<dbReference type="Proteomes" id="UP000824124">
    <property type="component" value="Unassembled WGS sequence"/>
</dbReference>
<dbReference type="Gene3D" id="3.30.360.10">
    <property type="entry name" value="Dihydrodipicolinate Reductase, domain 2"/>
    <property type="match status" value="1"/>
</dbReference>
<evidence type="ECO:0000256" key="6">
    <source>
        <dbReference type="ARBA" id="ARBA00013120"/>
    </source>
</evidence>
<comment type="caution">
    <text evidence="15">Lacks conserved residue(s) required for the propagation of feature annotation.</text>
</comment>
<evidence type="ECO:0000256" key="2">
    <source>
        <dbReference type="ARBA" id="ARBA00005076"/>
    </source>
</evidence>
<dbReference type="NCBIfam" id="TIGR01296">
    <property type="entry name" value="asd_B"/>
    <property type="match status" value="1"/>
</dbReference>
<dbReference type="Pfam" id="PF02774">
    <property type="entry name" value="Semialdhyde_dhC"/>
    <property type="match status" value="1"/>
</dbReference>
<evidence type="ECO:0000256" key="9">
    <source>
        <dbReference type="ARBA" id="ARBA00022857"/>
    </source>
</evidence>
<keyword evidence="13 15" id="KW-0486">Methionine biosynthesis</keyword>
<keyword evidence="12 15" id="KW-0457">Lysine biosynthesis</keyword>
<feature type="binding site" evidence="15">
    <location>
        <position position="155"/>
    </location>
    <ligand>
        <name>substrate</name>
    </ligand>
</feature>
<dbReference type="InterPro" id="IPR000534">
    <property type="entry name" value="Semialdehyde_DH_NAD-bd"/>
</dbReference>
<keyword evidence="7 15" id="KW-0028">Amino-acid biosynthesis</keyword>
<dbReference type="GO" id="GO:0050661">
    <property type="term" value="F:NADP binding"/>
    <property type="evidence" value="ECO:0007669"/>
    <property type="project" value="UniProtKB-UniRule"/>
</dbReference>
<comment type="function">
    <text evidence="15">Catalyzes the NADPH-dependent formation of L-aspartate-semialdehyde (L-ASA) by the reductive dephosphorylation of L-aspartyl-4-phosphate.</text>
</comment>
<comment type="pathway">
    <text evidence="1 15">Amino-acid biosynthesis; L-methionine biosynthesis via de novo pathway; L-homoserine from L-aspartate: step 2/3.</text>
</comment>